<dbReference type="Pfam" id="PF02543">
    <property type="entry name" value="Carbam_trans_N"/>
    <property type="match status" value="1"/>
</dbReference>
<reference evidence="4 5" key="1">
    <citation type="submission" date="2017-10" db="EMBL/GenBank/DDBJ databases">
        <authorList>
            <person name="Banno H."/>
            <person name="Chua N.-H."/>
        </authorList>
    </citation>
    <scope>NUCLEOTIDE SEQUENCE [LARGE SCALE GENOMIC DNA]</scope>
    <source>
        <strain evidence="4">Vibrio tapetis CECT4600</strain>
    </source>
</reference>
<dbReference type="InterPro" id="IPR043129">
    <property type="entry name" value="ATPase_NBD"/>
</dbReference>
<dbReference type="Pfam" id="PF16861">
    <property type="entry name" value="Carbam_trans_C"/>
    <property type="match status" value="1"/>
</dbReference>
<dbReference type="KEGG" id="vta:A3001"/>
<feature type="domain" description="Carbamoyltransferase C-terminal" evidence="3">
    <location>
        <begin position="419"/>
        <end position="591"/>
    </location>
</feature>
<dbReference type="PANTHER" id="PTHR34847">
    <property type="entry name" value="NODULATION PROTEIN U"/>
    <property type="match status" value="1"/>
</dbReference>
<dbReference type="InterPro" id="IPR003696">
    <property type="entry name" value="Carbtransf_dom"/>
</dbReference>
<comment type="similarity">
    <text evidence="1">Belongs to the NodU/CmcH family.</text>
</comment>
<evidence type="ECO:0000256" key="1">
    <source>
        <dbReference type="ARBA" id="ARBA00006129"/>
    </source>
</evidence>
<dbReference type="Proteomes" id="UP000235828">
    <property type="component" value="Chromosome A"/>
</dbReference>
<keyword evidence="4" id="KW-0808">Transferase</keyword>
<accession>A0A2N8ZGF4</accession>
<name>A0A2N8ZGF4_9VIBR</name>
<evidence type="ECO:0000313" key="5">
    <source>
        <dbReference type="Proteomes" id="UP000235828"/>
    </source>
</evidence>
<dbReference type="Gene3D" id="3.30.420.40">
    <property type="match status" value="2"/>
</dbReference>
<dbReference type="CDD" id="cd24100">
    <property type="entry name" value="ASKHA_NBD_MJ1051-like_N"/>
    <property type="match status" value="1"/>
</dbReference>
<gene>
    <name evidence="4" type="ORF">VTAP4600_A3001</name>
</gene>
<evidence type="ECO:0000259" key="3">
    <source>
        <dbReference type="Pfam" id="PF16861"/>
    </source>
</evidence>
<dbReference type="InterPro" id="IPR038152">
    <property type="entry name" value="Carbam_trans_C_sf"/>
</dbReference>
<dbReference type="Gene3D" id="3.90.870.20">
    <property type="entry name" value="Carbamoyltransferase, C-terminal domain"/>
    <property type="match status" value="1"/>
</dbReference>
<organism evidence="4 5">
    <name type="scientific">Vibrio tapetis subsp. tapetis</name>
    <dbReference type="NCBI Taxonomy" id="1671868"/>
    <lineage>
        <taxon>Bacteria</taxon>
        <taxon>Pseudomonadati</taxon>
        <taxon>Pseudomonadota</taxon>
        <taxon>Gammaproteobacteria</taxon>
        <taxon>Vibrionales</taxon>
        <taxon>Vibrionaceae</taxon>
        <taxon>Vibrio</taxon>
    </lineage>
</organism>
<dbReference type="OrthoDB" id="9780777at2"/>
<feature type="domain" description="Carbamoyltransferase" evidence="2">
    <location>
        <begin position="4"/>
        <end position="367"/>
    </location>
</feature>
<dbReference type="GO" id="GO:0016740">
    <property type="term" value="F:transferase activity"/>
    <property type="evidence" value="ECO:0007669"/>
    <property type="project" value="UniProtKB-KW"/>
</dbReference>
<dbReference type="RefSeq" id="WP_102523365.1">
    <property type="nucleotide sequence ID" value="NZ_LT960611.1"/>
</dbReference>
<evidence type="ECO:0000259" key="2">
    <source>
        <dbReference type="Pfam" id="PF02543"/>
    </source>
</evidence>
<dbReference type="SUPFAM" id="SSF53067">
    <property type="entry name" value="Actin-like ATPase domain"/>
    <property type="match status" value="1"/>
</dbReference>
<sequence length="592" mass="67819">MNVLGIYDGHNSSASLSINGEVVCAVQEERFTKRKNEVGFPTNAVRYIMEKFELCNENLDIVAMSTIDRTDINNIKYPLDTVFGVNDHIDMMKNYWKPKLAGDEFPKDYVKKVFKNKFDNEKTFYNIPDSYYDLSVEEKQEKVTEVIVQDIAQFLNINKEKIKFYDHHTCHAMYGYFANTNKKNKTAAITVDAYGDGKNQTVWKIENDKFELVSESSQCEIARLYRMVTLYLRMKPLEHEFKVMGLAPYAKEKYSDEVVTIFEELLDFEGMNVVHKNRPNDLYEFLNEKLQYFRFDNIAGGIQQYTENILTEMFSRVYKETGFTNFVFSGGVAMNVKASKALGELDFVDDLFVAGSASDESQCIGACYLANYENGITNMPLESLYLGTENTTDEVESYILEYKLAEKYEVSEATNDRVAKLLADGEVVSRVCGKMEFGSRALGNRSILANPSNPNIIQHINELIKGRDFWMPFAATVLDTFSDKYLVNDKKFDARYMAVAMDTRKEYLNDIKAGTHPYDETIRPQILTKKQNSEYYELITAFSKLTGIGALFNTSYNLHGLPVVNDIEDAIHVFENSGLRHLVLNDKLISKV</sequence>
<keyword evidence="5" id="KW-1185">Reference proteome</keyword>
<dbReference type="InterPro" id="IPR031730">
    <property type="entry name" value="Carbam_trans_C"/>
</dbReference>
<protein>
    <submittedName>
        <fullName evidence="4">Carbamoyltransferase</fullName>
    </submittedName>
</protein>
<evidence type="ECO:0000313" key="4">
    <source>
        <dbReference type="EMBL" id="SON50967.1"/>
    </source>
</evidence>
<dbReference type="PANTHER" id="PTHR34847:SF1">
    <property type="entry name" value="NODULATION PROTEIN U"/>
    <property type="match status" value="1"/>
</dbReference>
<dbReference type="EMBL" id="LT960611">
    <property type="protein sequence ID" value="SON50967.1"/>
    <property type="molecule type" value="Genomic_DNA"/>
</dbReference>
<dbReference type="AlphaFoldDB" id="A0A2N8ZGF4"/>
<dbReference type="InterPro" id="IPR051338">
    <property type="entry name" value="NodU/CmcH_Carbamoyltrnsfr"/>
</dbReference>
<proteinExistence type="inferred from homology"/>